<proteinExistence type="predicted"/>
<sequence>MAQHLKVDPYWFSADDPRSGPQYIHKCFQRIIFDFLINNFDEPFMVCKTSDTGRTVRTVREEPTTPSLSITTLESEFVLPYLLDASREACTYPRFGHVN</sequence>
<feature type="non-terminal residue" evidence="1">
    <location>
        <position position="1"/>
    </location>
</feature>
<name>A0A9W8MLJ2_9AGAR</name>
<dbReference type="OrthoDB" id="3066198at2759"/>
<comment type="caution">
    <text evidence="1">The sequence shown here is derived from an EMBL/GenBank/DDBJ whole genome shotgun (WGS) entry which is preliminary data.</text>
</comment>
<reference evidence="1" key="1">
    <citation type="submission" date="2022-06" db="EMBL/GenBank/DDBJ databases">
        <title>Genome Sequence of Candolleomyces eurysporus.</title>
        <authorList>
            <person name="Buettner E."/>
        </authorList>
    </citation>
    <scope>NUCLEOTIDE SEQUENCE</scope>
    <source>
        <strain evidence="1">VTCC 930004</strain>
    </source>
</reference>
<organism evidence="1 2">
    <name type="scientific">Candolleomyces eurysporus</name>
    <dbReference type="NCBI Taxonomy" id="2828524"/>
    <lineage>
        <taxon>Eukaryota</taxon>
        <taxon>Fungi</taxon>
        <taxon>Dikarya</taxon>
        <taxon>Basidiomycota</taxon>
        <taxon>Agaricomycotina</taxon>
        <taxon>Agaricomycetes</taxon>
        <taxon>Agaricomycetidae</taxon>
        <taxon>Agaricales</taxon>
        <taxon>Agaricineae</taxon>
        <taxon>Psathyrellaceae</taxon>
        <taxon>Candolleomyces</taxon>
    </lineage>
</organism>
<evidence type="ECO:0000313" key="1">
    <source>
        <dbReference type="EMBL" id="KAJ2936440.1"/>
    </source>
</evidence>
<keyword evidence="2" id="KW-1185">Reference proteome</keyword>
<protein>
    <submittedName>
        <fullName evidence="1">Uncharacterized protein</fullName>
    </submittedName>
</protein>
<dbReference type="AlphaFoldDB" id="A0A9W8MLJ2"/>
<gene>
    <name evidence="1" type="ORF">H1R20_g656</name>
</gene>
<evidence type="ECO:0000313" key="2">
    <source>
        <dbReference type="Proteomes" id="UP001140091"/>
    </source>
</evidence>
<accession>A0A9W8MLJ2</accession>
<dbReference type="EMBL" id="JANBPK010000061">
    <property type="protein sequence ID" value="KAJ2936440.1"/>
    <property type="molecule type" value="Genomic_DNA"/>
</dbReference>
<dbReference type="Proteomes" id="UP001140091">
    <property type="component" value="Unassembled WGS sequence"/>
</dbReference>